<evidence type="ECO:0000313" key="1">
    <source>
        <dbReference type="EMBL" id="ADR24511.1"/>
    </source>
</evidence>
<organism evidence="1 2">
    <name type="scientific">Mycoplasma leachii (strain DSM 21131 / NCTC 10133 / N29 / PG50)</name>
    <dbReference type="NCBI Taxonomy" id="880447"/>
    <lineage>
        <taxon>Bacteria</taxon>
        <taxon>Bacillati</taxon>
        <taxon>Mycoplasmatota</taxon>
        <taxon>Mollicutes</taxon>
        <taxon>Mycoplasmataceae</taxon>
        <taxon>Mycoplasma</taxon>
    </lineage>
</organism>
<proteinExistence type="predicted"/>
<dbReference type="RefSeq" id="WP_013448146.1">
    <property type="nucleotide sequence ID" value="NC_014751.1"/>
</dbReference>
<reference evidence="2" key="1">
    <citation type="submission" date="2010-07" db="EMBL/GenBank/DDBJ databases">
        <title>Genome sequence of Mycoplasma leachii PG50 MU clone A8.</title>
        <authorList>
            <person name="Wise K."/>
            <person name="Calcutt M.J."/>
            <person name="Foecking M.F."/>
            <person name="Madupu R."/>
            <person name="DeBoy R.T."/>
            <person name="Roske K."/>
            <person name="Martin T.R."/>
            <person name="Hvinden M.L."/>
            <person name="Durkin A.S."/>
            <person name="Glass J."/>
            <person name="Methe B.A."/>
        </authorList>
    </citation>
    <scope>NUCLEOTIDE SEQUENCE [LARGE SCALE GENOMIC DNA]</scope>
    <source>
        <strain evidence="2">DSM 21131 / NCTC 10133 / N29 / PG50</strain>
    </source>
</reference>
<reference evidence="1 2" key="2">
    <citation type="journal article" date="2012" name="J. Bacteriol.">
        <title>Complete Genome Sequences of Mycoplasma leachii Strain PG50T and the Pathogenic Mycoplasma mycoides subsp. mycoides Small Colony Biotype Strain Gladysdale.</title>
        <authorList>
            <person name="Wise K.S."/>
            <person name="Calcutt M.J."/>
            <person name="Foecking M.F."/>
            <person name="Madupu R."/>
            <person name="Deboy R.T."/>
            <person name="Roske K."/>
            <person name="Hvinden M.L."/>
            <person name="Martin T.R."/>
            <person name="Durkin A.S."/>
            <person name="Glass J.I."/>
            <person name="Methe B.A."/>
        </authorList>
    </citation>
    <scope>NUCLEOTIDE SEQUENCE [LARGE SCALE GENOMIC DNA]</scope>
    <source>
        <strain evidence="2">DSM 21131 / NCTC 10133 / N29 / PG50</strain>
    </source>
</reference>
<dbReference type="EMBL" id="CP002108">
    <property type="protein sequence ID" value="ADR24511.1"/>
    <property type="molecule type" value="Genomic_DNA"/>
</dbReference>
<gene>
    <name evidence="1" type="ordered locus">MSB_A0921</name>
</gene>
<dbReference type="KEGG" id="mlc:MSB_A0921"/>
<protein>
    <submittedName>
        <fullName evidence="1">Uncharacterized protein</fullName>
    </submittedName>
</protein>
<sequence>MIEISQLELQKRITRQITNSDFPKLAEHYESISNNLKDLEKFDKELEKMIQEFNKKFDDKFFEIDN</sequence>
<dbReference type="HOGENOM" id="CLU_2826524_0_0_14"/>
<evidence type="ECO:0000313" key="2">
    <source>
        <dbReference type="Proteomes" id="UP000008712"/>
    </source>
</evidence>
<dbReference type="AlphaFoldDB" id="E4PSW5"/>
<name>E4PSW5_MYCLG</name>
<dbReference type="Proteomes" id="UP000008712">
    <property type="component" value="Chromosome"/>
</dbReference>
<keyword evidence="2" id="KW-1185">Reference proteome</keyword>
<accession>E4PSW5</accession>